<dbReference type="SUPFAM" id="SSF56219">
    <property type="entry name" value="DNase I-like"/>
    <property type="match status" value="1"/>
</dbReference>
<evidence type="ECO:0000259" key="2">
    <source>
        <dbReference type="SMART" id="SM00128"/>
    </source>
</evidence>
<dbReference type="InterPro" id="IPR046985">
    <property type="entry name" value="IP5"/>
</dbReference>
<reference evidence="3 4" key="1">
    <citation type="submission" date="2016-09" db="EMBL/GenBank/DDBJ databases">
        <title>Extensive genetic diversity and differential bi-allelic expression allows diatom success in the polar Southern Ocean.</title>
        <authorList>
            <consortium name="DOE Joint Genome Institute"/>
            <person name="Mock T."/>
            <person name="Otillar R.P."/>
            <person name="Strauss J."/>
            <person name="Dupont C."/>
            <person name="Frickenhaus S."/>
            <person name="Maumus F."/>
            <person name="Mcmullan M."/>
            <person name="Sanges R."/>
            <person name="Schmutz J."/>
            <person name="Toseland A."/>
            <person name="Valas R."/>
            <person name="Veluchamy A."/>
            <person name="Ward B.J."/>
            <person name="Allen A."/>
            <person name="Barry K."/>
            <person name="Falciatore A."/>
            <person name="Ferrante M."/>
            <person name="Fortunato A.E."/>
            <person name="Gloeckner G."/>
            <person name="Gruber A."/>
            <person name="Hipkin R."/>
            <person name="Janech M."/>
            <person name="Kroth P."/>
            <person name="Leese F."/>
            <person name="Lindquist E."/>
            <person name="Lyon B.R."/>
            <person name="Martin J."/>
            <person name="Mayer C."/>
            <person name="Parker M."/>
            <person name="Quesneville H."/>
            <person name="Raymond J."/>
            <person name="Uhlig C."/>
            <person name="Valentin K.U."/>
            <person name="Worden A.Z."/>
            <person name="Armbrust E.V."/>
            <person name="Bowler C."/>
            <person name="Green B."/>
            <person name="Moulton V."/>
            <person name="Van Oosterhout C."/>
            <person name="Grigoriev I."/>
        </authorList>
    </citation>
    <scope>NUCLEOTIDE SEQUENCE [LARGE SCALE GENOMIC DNA]</scope>
    <source>
        <strain evidence="3 4">CCMP1102</strain>
    </source>
</reference>
<dbReference type="GO" id="GO:0046856">
    <property type="term" value="P:phosphatidylinositol dephosphorylation"/>
    <property type="evidence" value="ECO:0007669"/>
    <property type="project" value="InterPro"/>
</dbReference>
<feature type="compositionally biased region" description="Polar residues" evidence="1">
    <location>
        <begin position="769"/>
        <end position="807"/>
    </location>
</feature>
<dbReference type="Pfam" id="PF22669">
    <property type="entry name" value="Exo_endo_phos2"/>
    <property type="match status" value="1"/>
</dbReference>
<dbReference type="GO" id="GO:0004439">
    <property type="term" value="F:phosphatidylinositol-4,5-bisphosphate 5-phosphatase activity"/>
    <property type="evidence" value="ECO:0007669"/>
    <property type="project" value="TreeGrafter"/>
</dbReference>
<evidence type="ECO:0000256" key="1">
    <source>
        <dbReference type="SAM" id="MobiDB-lite"/>
    </source>
</evidence>
<dbReference type="InterPro" id="IPR000300">
    <property type="entry name" value="IPPc"/>
</dbReference>
<dbReference type="PANTHER" id="PTHR11200">
    <property type="entry name" value="INOSITOL 5-PHOSPHATASE"/>
    <property type="match status" value="1"/>
</dbReference>
<dbReference type="OrthoDB" id="62798at2759"/>
<dbReference type="Gene3D" id="3.60.10.10">
    <property type="entry name" value="Endonuclease/exonuclease/phosphatase"/>
    <property type="match status" value="1"/>
</dbReference>
<dbReference type="Gene3D" id="2.60.40.150">
    <property type="entry name" value="C2 domain"/>
    <property type="match status" value="1"/>
</dbReference>
<protein>
    <submittedName>
        <fullName evidence="3">DNase I-like protein</fullName>
    </submittedName>
</protein>
<feature type="domain" description="Inositol polyphosphate-related phosphatase" evidence="2">
    <location>
        <begin position="210"/>
        <end position="516"/>
    </location>
</feature>
<gene>
    <name evidence="3" type="ORF">FRACYDRAFT_238834</name>
</gene>
<proteinExistence type="predicted"/>
<dbReference type="InterPro" id="IPR036691">
    <property type="entry name" value="Endo/exonu/phosph_ase_sf"/>
</dbReference>
<dbReference type="KEGG" id="fcy:FRACYDRAFT_238834"/>
<dbReference type="Proteomes" id="UP000095751">
    <property type="component" value="Unassembled WGS sequence"/>
</dbReference>
<dbReference type="EMBL" id="KV784358">
    <property type="protein sequence ID" value="OEU16246.1"/>
    <property type="molecule type" value="Genomic_DNA"/>
</dbReference>
<keyword evidence="4" id="KW-1185">Reference proteome</keyword>
<evidence type="ECO:0000313" key="4">
    <source>
        <dbReference type="Proteomes" id="UP000095751"/>
    </source>
</evidence>
<dbReference type="SUPFAM" id="SSF49562">
    <property type="entry name" value="C2 domain (Calcium/lipid-binding domain, CaLB)"/>
    <property type="match status" value="1"/>
</dbReference>
<dbReference type="InParanoid" id="A0A1E7FDQ0"/>
<organism evidence="3 4">
    <name type="scientific">Fragilariopsis cylindrus CCMP1102</name>
    <dbReference type="NCBI Taxonomy" id="635003"/>
    <lineage>
        <taxon>Eukaryota</taxon>
        <taxon>Sar</taxon>
        <taxon>Stramenopiles</taxon>
        <taxon>Ochrophyta</taxon>
        <taxon>Bacillariophyta</taxon>
        <taxon>Bacillariophyceae</taxon>
        <taxon>Bacillariophycidae</taxon>
        <taxon>Bacillariales</taxon>
        <taxon>Bacillariaceae</taxon>
        <taxon>Fragilariopsis</taxon>
    </lineage>
</organism>
<name>A0A1E7FDQ0_9STRA</name>
<accession>A0A1E7FDQ0</accession>
<dbReference type="SMART" id="SM00128">
    <property type="entry name" value="IPPc"/>
    <property type="match status" value="1"/>
</dbReference>
<evidence type="ECO:0000313" key="3">
    <source>
        <dbReference type="EMBL" id="OEU16246.1"/>
    </source>
</evidence>
<dbReference type="PANTHER" id="PTHR11200:SF275">
    <property type="entry name" value="LD06095P"/>
    <property type="match status" value="1"/>
</dbReference>
<feature type="compositionally biased region" description="Polar residues" evidence="1">
    <location>
        <begin position="741"/>
        <end position="758"/>
    </location>
</feature>
<feature type="region of interest" description="Disordered" evidence="1">
    <location>
        <begin position="737"/>
        <end position="807"/>
    </location>
</feature>
<dbReference type="InterPro" id="IPR035892">
    <property type="entry name" value="C2_domain_sf"/>
</dbReference>
<dbReference type="AlphaFoldDB" id="A0A1E7FDQ0"/>
<sequence length="881" mass="98298">MMLNREIIMFYLKVGRAIKAATNQGQNGERTRVKMANVEAELSKSIMSSGFRSIDFQNYLAGSSRAKRNRTNGNSIRVLVCSANMGNAEPNCESLSAWIPKDGDAKSVLEDQPYPLGEAVKNKFKLAATAILGTSKNDSISEEVETVHDDSDANKKFDIIAIGMQEATFEVSEETSPSKLTKFKRLQKMTAVVEQATLDKNYQEENATIKNIKNLRSQLASKRSIGFMQSTSSGPEKSTISACPLETSGEENKDDADPSQNDDTRLLHHMLQEHLPSYTRAVSYQRGQMRMIIFYNNNEIDLDVLSVKAQNTGRGGLANKGGIVAECDINSGTRISFLTAHLEAHEGISKYNTRCSTIGDILKGTVSGVADSYCDVSMTSHFTFVTGDLNFRTRLPDHEIGSDEHIEATHNLTENKDWKTLNRHDELSLALTNKECLVGFSTPRCNFPPTFKVERKDGYGYNPKRSPSYTDRILYKANHGLSEMISPQAYEPIDHFTTSDHKPIRGAFEIQLNSNLKWRPMLKKTHTSFRYFRKQKLSTFNPKTKKVSSVGCKSEHMYLFISSIECNIEQGPRLSSVYLPSPCVAFVSTPNEAITTEVVTLAMKWNTFYRKYRKSPIPVFQMDRGNLVKMRWPHTKPIPNTLNPKWEGEMNLKVRTHDEIGTPVDLTGAMLHIMVLDSRDNLSLVGSCTLNLASLIDASRYRKSVAAPSSIREPLADTKSNLAMSFAARLLGMSKSHKESSQSTISDGNSKNDIGTNVRNDEHSDPAFNITSSNPIFNIQEETVINTDIPNDPSTTVKLSTENNPSSDLKKIQASSAFSSSVKGGLMSSFGSTRSDMVHSLQINEVLMKNGVENGTIKFNMDTWWLNDGEYDKLPKDWRGR</sequence>
<dbReference type="CDD" id="cd00030">
    <property type="entry name" value="C2"/>
    <property type="match status" value="1"/>
</dbReference>